<evidence type="ECO:0000313" key="1">
    <source>
        <dbReference type="Proteomes" id="UP000887580"/>
    </source>
</evidence>
<evidence type="ECO:0000313" key="2">
    <source>
        <dbReference type="WBParaSite" id="PS1159_v2.g7208.t1"/>
    </source>
</evidence>
<name>A0AC35GPF5_9BILA</name>
<sequence>MAVIPNLWLINLRTHRAVQLKRLLPSTYSSTKIRFYAADNKAPSSTSGKKITKFSSDKSYLDEILFETKKEEPKTTAQKVKKQAENTFLYAIVAASVIALGALGYYFVEQFLASDSPQTIYSKVLKQVQNDERCQETFGAGMKGYGEDTGRGRRRHIANQKYVTKEGEERVRVMFHIKGDRNTGKVFAEIAKRDGQWDYRFIYAVTDDTIPKSIILLDNRK</sequence>
<dbReference type="Proteomes" id="UP000887580">
    <property type="component" value="Unplaced"/>
</dbReference>
<organism evidence="1 2">
    <name type="scientific">Panagrolaimus sp. PS1159</name>
    <dbReference type="NCBI Taxonomy" id="55785"/>
    <lineage>
        <taxon>Eukaryota</taxon>
        <taxon>Metazoa</taxon>
        <taxon>Ecdysozoa</taxon>
        <taxon>Nematoda</taxon>
        <taxon>Chromadorea</taxon>
        <taxon>Rhabditida</taxon>
        <taxon>Tylenchina</taxon>
        <taxon>Panagrolaimomorpha</taxon>
        <taxon>Panagrolaimoidea</taxon>
        <taxon>Panagrolaimidae</taxon>
        <taxon>Panagrolaimus</taxon>
    </lineage>
</organism>
<proteinExistence type="predicted"/>
<reference evidence="2" key="1">
    <citation type="submission" date="2022-11" db="UniProtKB">
        <authorList>
            <consortium name="WormBaseParasite"/>
        </authorList>
    </citation>
    <scope>IDENTIFICATION</scope>
</reference>
<dbReference type="WBParaSite" id="PS1159_v2.g7208.t1">
    <property type="protein sequence ID" value="PS1159_v2.g7208.t1"/>
    <property type="gene ID" value="PS1159_v2.g7208"/>
</dbReference>
<protein>
    <submittedName>
        <fullName evidence="2">Mitochondrial import inner membrane translocase subunit Tim21</fullName>
    </submittedName>
</protein>
<accession>A0AC35GPF5</accession>